<dbReference type="Pfam" id="PF04993">
    <property type="entry name" value="TfoX_N"/>
    <property type="match status" value="1"/>
</dbReference>
<dbReference type="EMBL" id="LLVT01000004">
    <property type="protein sequence ID" value="KSW10303.1"/>
    <property type="molecule type" value="Genomic_DNA"/>
</dbReference>
<dbReference type="Proteomes" id="UP000054686">
    <property type="component" value="Unassembled WGS sequence"/>
</dbReference>
<dbReference type="AlphaFoldDB" id="A0A0V8RQB3"/>
<dbReference type="InterPro" id="IPR007076">
    <property type="entry name" value="TfoX_N"/>
</dbReference>
<accession>A0A0V8RQB3</accession>
<evidence type="ECO:0000259" key="1">
    <source>
        <dbReference type="Pfam" id="PF04993"/>
    </source>
</evidence>
<dbReference type="SUPFAM" id="SSF159894">
    <property type="entry name" value="YgaC/TfoX-N like"/>
    <property type="match status" value="1"/>
</dbReference>
<comment type="caution">
    <text evidence="2">The sequence shown here is derived from an EMBL/GenBank/DDBJ whole genome shotgun (WGS) entry which is preliminary data.</text>
</comment>
<name>A0A0V8RQB3_9ACTO</name>
<dbReference type="Gene3D" id="3.30.1460.30">
    <property type="entry name" value="YgaC/TfoX-N like chaperone"/>
    <property type="match status" value="1"/>
</dbReference>
<reference evidence="2 3" key="1">
    <citation type="submission" date="2015-10" db="EMBL/GenBank/DDBJ databases">
        <title>Draft Genome of Actinomyces odontolyticus subsp. actinosynbacter strain XH001.</title>
        <authorList>
            <person name="Mclean J.S."/>
            <person name="He X."/>
        </authorList>
    </citation>
    <scope>NUCLEOTIDE SEQUENCE [LARGE SCALE GENOMIC DNA]</scope>
    <source>
        <strain evidence="2 3">XH001</strain>
    </source>
</reference>
<evidence type="ECO:0000313" key="2">
    <source>
        <dbReference type="EMBL" id="KSW10303.1"/>
    </source>
</evidence>
<sequence>MSSTDQYLEFVLDLLGELDDVAHRKMMGEYVLYYRSKVVGGIYDDRFLLKVTPASERLLPEAPRVIPYEGAKEMLLVEIEDRDALFDVISAMWEELPAPKQRKKK</sequence>
<protein>
    <submittedName>
        <fullName evidence="2">Transcriptional regulator</fullName>
    </submittedName>
</protein>
<feature type="domain" description="TfoX N-terminal" evidence="1">
    <location>
        <begin position="13"/>
        <end position="73"/>
    </location>
</feature>
<gene>
    <name evidence="2" type="ORF">APY09_09905</name>
</gene>
<organism evidence="2 3">
    <name type="scientific">Schaalia odontolytica</name>
    <dbReference type="NCBI Taxonomy" id="1660"/>
    <lineage>
        <taxon>Bacteria</taxon>
        <taxon>Bacillati</taxon>
        <taxon>Actinomycetota</taxon>
        <taxon>Actinomycetes</taxon>
        <taxon>Actinomycetales</taxon>
        <taxon>Actinomycetaceae</taxon>
        <taxon>Schaalia</taxon>
    </lineage>
</organism>
<dbReference type="OrthoDB" id="8687154at2"/>
<dbReference type="RefSeq" id="WP_060567626.1">
    <property type="nucleotide sequence ID" value="NZ_CP040006.1"/>
</dbReference>
<evidence type="ECO:0000313" key="3">
    <source>
        <dbReference type="Proteomes" id="UP000054686"/>
    </source>
</evidence>
<proteinExistence type="predicted"/>